<name>A0A8X6IKD3_NEPPI</name>
<reference evidence="1" key="1">
    <citation type="submission" date="2020-08" db="EMBL/GenBank/DDBJ databases">
        <title>Multicomponent nature underlies the extraordinary mechanical properties of spider dragline silk.</title>
        <authorList>
            <person name="Kono N."/>
            <person name="Nakamura H."/>
            <person name="Mori M."/>
            <person name="Yoshida Y."/>
            <person name="Ohtoshi R."/>
            <person name="Malay A.D."/>
            <person name="Moran D.A.P."/>
            <person name="Tomita M."/>
            <person name="Numata K."/>
            <person name="Arakawa K."/>
        </authorList>
    </citation>
    <scope>NUCLEOTIDE SEQUENCE</scope>
</reference>
<dbReference type="Proteomes" id="UP000887013">
    <property type="component" value="Unassembled WGS sequence"/>
</dbReference>
<keyword evidence="2" id="KW-1185">Reference proteome</keyword>
<proteinExistence type="predicted"/>
<evidence type="ECO:0000313" key="2">
    <source>
        <dbReference type="Proteomes" id="UP000887013"/>
    </source>
</evidence>
<accession>A0A8X6IKD3</accession>
<dbReference type="AlphaFoldDB" id="A0A8X6IKD3"/>
<comment type="caution">
    <text evidence="1">The sequence shown here is derived from an EMBL/GenBank/DDBJ whole genome shotgun (WGS) entry which is preliminary data.</text>
</comment>
<gene>
    <name evidence="1" type="ORF">NPIL_280701</name>
</gene>
<organism evidence="1 2">
    <name type="scientific">Nephila pilipes</name>
    <name type="common">Giant wood spider</name>
    <name type="synonym">Nephila maculata</name>
    <dbReference type="NCBI Taxonomy" id="299642"/>
    <lineage>
        <taxon>Eukaryota</taxon>
        <taxon>Metazoa</taxon>
        <taxon>Ecdysozoa</taxon>
        <taxon>Arthropoda</taxon>
        <taxon>Chelicerata</taxon>
        <taxon>Arachnida</taxon>
        <taxon>Araneae</taxon>
        <taxon>Araneomorphae</taxon>
        <taxon>Entelegynae</taxon>
        <taxon>Araneoidea</taxon>
        <taxon>Nephilidae</taxon>
        <taxon>Nephila</taxon>
    </lineage>
</organism>
<dbReference type="EMBL" id="BMAW01044884">
    <property type="protein sequence ID" value="GFS46834.1"/>
    <property type="molecule type" value="Genomic_DNA"/>
</dbReference>
<protein>
    <submittedName>
        <fullName evidence="1">Uncharacterized protein</fullName>
    </submittedName>
</protein>
<sequence>MDLLQRPAGVQIYFEGRTTKRASGSRERINCESAQVRAPWSSGGPAAKLSNSSFQRRGAVFPSVCIERNSVASCLRIQGDACKTTQIKAFILLLKSVGLVPATGLFFFNCAPGARALTG</sequence>
<evidence type="ECO:0000313" key="1">
    <source>
        <dbReference type="EMBL" id="GFS46834.1"/>
    </source>
</evidence>